<reference evidence="2" key="1">
    <citation type="submission" date="2021-09" db="EMBL/GenBank/DDBJ databases">
        <title>Genome of Aequorivita sp. strain F47161.</title>
        <authorList>
            <person name="Wang Y."/>
        </authorList>
    </citation>
    <scope>NUCLEOTIDE SEQUENCE</scope>
    <source>
        <strain evidence="2">F47161</strain>
    </source>
</reference>
<evidence type="ECO:0000313" key="3">
    <source>
        <dbReference type="Proteomes" id="UP001139461"/>
    </source>
</evidence>
<dbReference type="PRINTS" id="PR00420">
    <property type="entry name" value="RNGMNOXGNASE"/>
</dbReference>
<protein>
    <submittedName>
        <fullName evidence="2">NAD(P)/FAD-dependent oxidoreductase</fullName>
    </submittedName>
</protein>
<dbReference type="GO" id="GO:0016491">
    <property type="term" value="F:oxidoreductase activity"/>
    <property type="evidence" value="ECO:0007669"/>
    <property type="project" value="InterPro"/>
</dbReference>
<keyword evidence="3" id="KW-1185">Reference proteome</keyword>
<comment type="caution">
    <text evidence="2">The sequence shown here is derived from an EMBL/GenBank/DDBJ whole genome shotgun (WGS) entry which is preliminary data.</text>
</comment>
<proteinExistence type="predicted"/>
<dbReference type="Gene3D" id="3.50.50.60">
    <property type="entry name" value="FAD/NAD(P)-binding domain"/>
    <property type="match status" value="1"/>
</dbReference>
<dbReference type="SUPFAM" id="SSF51905">
    <property type="entry name" value="FAD/NAD(P)-binding domain"/>
    <property type="match status" value="1"/>
</dbReference>
<name>A0A9X1QXB2_9FLAO</name>
<dbReference type="InterPro" id="IPR036188">
    <property type="entry name" value="FAD/NAD-bd_sf"/>
</dbReference>
<organism evidence="2 3">
    <name type="scientific">Aequorivita vitellina</name>
    <dbReference type="NCBI Taxonomy" id="2874475"/>
    <lineage>
        <taxon>Bacteria</taxon>
        <taxon>Pseudomonadati</taxon>
        <taxon>Bacteroidota</taxon>
        <taxon>Flavobacteriia</taxon>
        <taxon>Flavobacteriales</taxon>
        <taxon>Flavobacteriaceae</taxon>
        <taxon>Aequorivita</taxon>
    </lineage>
</organism>
<sequence length="375" mass="42158">MMTKNKWNVVIIGGGLAGLTAALHLANFNCLVCLIEKNEYPNHKVCGEYVSNEVLPYLKSLGVNPFSVGAKEISKFKITDSVGKPITATLPLGGFGISRFAFDQLLYETIKNKVYVVFDTVEKINFEKNQFEISTQKKGVFKADFVVGAFGKRSNIDSFLNRKFMRQNSPWLAVKAHYDYDFSEDTVALHNFSGGYCGLSKTENDVVNACYLTTFKSFKKYGKIAEFQKQEMSKNPFLNEFFSKAKPLFKKPLTISQISFQKKNPVENHIFMVGDSAGLIHPLCGNGMAMAIKSAQIFSEIFLKSFQKNNFNRALIEAEYIKSWKNEFESRLKTGRLIQRVLMNPSTSKVGFAMAKVVPSIVPMIIKKTHGNTTP</sequence>
<evidence type="ECO:0000259" key="1">
    <source>
        <dbReference type="Pfam" id="PF07992"/>
    </source>
</evidence>
<dbReference type="Proteomes" id="UP001139461">
    <property type="component" value="Unassembled WGS sequence"/>
</dbReference>
<dbReference type="PANTHER" id="PTHR42685:SF22">
    <property type="entry name" value="CONDITIONED MEDIUM FACTOR RECEPTOR 1"/>
    <property type="match status" value="1"/>
</dbReference>
<dbReference type="Pfam" id="PF07992">
    <property type="entry name" value="Pyr_redox_2"/>
    <property type="match status" value="1"/>
</dbReference>
<dbReference type="EMBL" id="JAIRBA010000014">
    <property type="protein sequence ID" value="MCG2419077.1"/>
    <property type="molecule type" value="Genomic_DNA"/>
</dbReference>
<dbReference type="RefSeq" id="WP_237602866.1">
    <property type="nucleotide sequence ID" value="NZ_JAIRBA010000014.1"/>
</dbReference>
<dbReference type="AlphaFoldDB" id="A0A9X1QXB2"/>
<evidence type="ECO:0000313" key="2">
    <source>
        <dbReference type="EMBL" id="MCG2419077.1"/>
    </source>
</evidence>
<accession>A0A9X1QXB2</accession>
<feature type="domain" description="FAD/NAD(P)-binding" evidence="1">
    <location>
        <begin position="8"/>
        <end position="45"/>
    </location>
</feature>
<dbReference type="InterPro" id="IPR023753">
    <property type="entry name" value="FAD/NAD-binding_dom"/>
</dbReference>
<gene>
    <name evidence="2" type="ORF">K8089_08580</name>
</gene>
<dbReference type="InterPro" id="IPR050407">
    <property type="entry name" value="Geranylgeranyl_reductase"/>
</dbReference>
<dbReference type="PANTHER" id="PTHR42685">
    <property type="entry name" value="GERANYLGERANYL DIPHOSPHATE REDUCTASE"/>
    <property type="match status" value="1"/>
</dbReference>